<reference evidence="1" key="1">
    <citation type="submission" date="2020-07" db="EMBL/GenBank/DDBJ databases">
        <title>Huge and variable diversity of episymbiotic CPR bacteria and DPANN archaea in groundwater ecosystems.</title>
        <authorList>
            <person name="He C.Y."/>
            <person name="Keren R."/>
            <person name="Whittaker M."/>
            <person name="Farag I.F."/>
            <person name="Doudna J."/>
            <person name="Cate J.H.D."/>
            <person name="Banfield J.F."/>
        </authorList>
    </citation>
    <scope>NUCLEOTIDE SEQUENCE</scope>
    <source>
        <strain evidence="1">NC_groundwater_1664_Pr3_B-0.1um_52_9</strain>
    </source>
</reference>
<evidence type="ECO:0000313" key="2">
    <source>
        <dbReference type="Proteomes" id="UP000807825"/>
    </source>
</evidence>
<dbReference type="AlphaFoldDB" id="A0A9D6V3X0"/>
<dbReference type="Proteomes" id="UP000807825">
    <property type="component" value="Unassembled WGS sequence"/>
</dbReference>
<dbReference type="Pfam" id="PF02596">
    <property type="entry name" value="DUF169"/>
    <property type="match status" value="1"/>
</dbReference>
<sequence>MDNTKIGEFLEILGMTEQPYGVYYSDEAPDEAITPKPGPLPSVEAEAKGQVDWKSIYENFSCVIGVLWRARKKGAVAYFDRDHFGCLGGAFYLGFLKPQLEAIVHYVSTGIPNQREGEHYLESPEVTRNFFNTMDPRPSPRRYCVFKPVNMFSEGERPELVVFFARAETIAGLNQLATFVTNDFEAVRSPFGAGCTNIVTWPLKYLAQGELKAVVGGWDPSDRKFMKPDELTFSMPVEMFEKMLDRWKESFLTTPTWAHVKKRIERSRRAWGEE</sequence>
<accession>A0A9D6V3X0</accession>
<dbReference type="InterPro" id="IPR003748">
    <property type="entry name" value="DUF169"/>
</dbReference>
<gene>
    <name evidence="1" type="ORF">HY912_08655</name>
</gene>
<evidence type="ECO:0000313" key="1">
    <source>
        <dbReference type="EMBL" id="MBI5249551.1"/>
    </source>
</evidence>
<dbReference type="EMBL" id="JACRDE010000232">
    <property type="protein sequence ID" value="MBI5249551.1"/>
    <property type="molecule type" value="Genomic_DNA"/>
</dbReference>
<comment type="caution">
    <text evidence="1">The sequence shown here is derived from an EMBL/GenBank/DDBJ whole genome shotgun (WGS) entry which is preliminary data.</text>
</comment>
<proteinExistence type="predicted"/>
<protein>
    <submittedName>
        <fullName evidence="1">DUF169 domain-containing protein</fullName>
    </submittedName>
</protein>
<name>A0A9D6V3X0_9BACT</name>
<organism evidence="1 2">
    <name type="scientific">Desulfomonile tiedjei</name>
    <dbReference type="NCBI Taxonomy" id="2358"/>
    <lineage>
        <taxon>Bacteria</taxon>
        <taxon>Pseudomonadati</taxon>
        <taxon>Thermodesulfobacteriota</taxon>
        <taxon>Desulfomonilia</taxon>
        <taxon>Desulfomonilales</taxon>
        <taxon>Desulfomonilaceae</taxon>
        <taxon>Desulfomonile</taxon>
    </lineage>
</organism>